<feature type="region of interest" description="Disordered" evidence="1">
    <location>
        <begin position="83"/>
        <end position="276"/>
    </location>
</feature>
<keyword evidence="3" id="KW-1185">Reference proteome</keyword>
<name>A0AA39TWP6_ARMTA</name>
<accession>A0AA39TWP6</accession>
<dbReference type="GeneID" id="85360599"/>
<feature type="compositionally biased region" description="Pro residues" evidence="1">
    <location>
        <begin position="131"/>
        <end position="140"/>
    </location>
</feature>
<evidence type="ECO:0000313" key="3">
    <source>
        <dbReference type="Proteomes" id="UP001175211"/>
    </source>
</evidence>
<dbReference type="RefSeq" id="XP_060333498.1">
    <property type="nucleotide sequence ID" value="XM_060477051.1"/>
</dbReference>
<sequence length="276" mass="30701">MTYYRSANRPQAYVPGPSPASQPYWRHAEGVPYRTQLSPVPARLSEENLARLDRGQARSSIFMSQAYGYNRAFSPFQPTSRYSISTSYPASRSSALYPSSHYSSDSRRTPTPSISPYSSPSAPPSRNHSPFPSPGPPPYISPNSKRYPDDHTPPPPRFSPMHDYPDPRPLVHRSPMYQQATHFNNGNNPYGRTRFPPGNVAGPFPPIQNPQYTPRGAYESDEEDSYSDESDDSEFSSLTGSSLSSSSELELFEEDSYDGDYEDASIYESPGDAATL</sequence>
<feature type="region of interest" description="Disordered" evidence="1">
    <location>
        <begin position="1"/>
        <end position="21"/>
    </location>
</feature>
<protein>
    <submittedName>
        <fullName evidence="2">Uncharacterized protein</fullName>
    </submittedName>
</protein>
<organism evidence="2 3">
    <name type="scientific">Armillaria tabescens</name>
    <name type="common">Ringless honey mushroom</name>
    <name type="synonym">Agaricus tabescens</name>
    <dbReference type="NCBI Taxonomy" id="1929756"/>
    <lineage>
        <taxon>Eukaryota</taxon>
        <taxon>Fungi</taxon>
        <taxon>Dikarya</taxon>
        <taxon>Basidiomycota</taxon>
        <taxon>Agaricomycotina</taxon>
        <taxon>Agaricomycetes</taxon>
        <taxon>Agaricomycetidae</taxon>
        <taxon>Agaricales</taxon>
        <taxon>Marasmiineae</taxon>
        <taxon>Physalacriaceae</taxon>
        <taxon>Desarmillaria</taxon>
    </lineage>
</organism>
<feature type="compositionally biased region" description="Low complexity" evidence="1">
    <location>
        <begin position="87"/>
        <end position="130"/>
    </location>
</feature>
<feature type="compositionally biased region" description="Acidic residues" evidence="1">
    <location>
        <begin position="219"/>
        <end position="234"/>
    </location>
</feature>
<feature type="compositionally biased region" description="Polar residues" evidence="1">
    <location>
        <begin position="176"/>
        <end position="190"/>
    </location>
</feature>
<dbReference type="PRINTS" id="PR01217">
    <property type="entry name" value="PRICHEXTENSN"/>
</dbReference>
<dbReference type="EMBL" id="JAUEPS010000010">
    <property type="protein sequence ID" value="KAK0461760.1"/>
    <property type="molecule type" value="Genomic_DNA"/>
</dbReference>
<feature type="compositionally biased region" description="Low complexity" evidence="1">
    <location>
        <begin position="235"/>
        <end position="249"/>
    </location>
</feature>
<comment type="caution">
    <text evidence="2">The sequence shown here is derived from an EMBL/GenBank/DDBJ whole genome shotgun (WGS) entry which is preliminary data.</text>
</comment>
<dbReference type="AlphaFoldDB" id="A0AA39TWP6"/>
<evidence type="ECO:0000313" key="2">
    <source>
        <dbReference type="EMBL" id="KAK0461760.1"/>
    </source>
</evidence>
<evidence type="ECO:0000256" key="1">
    <source>
        <dbReference type="SAM" id="MobiDB-lite"/>
    </source>
</evidence>
<gene>
    <name evidence="2" type="ORF">EV420DRAFT_1640064</name>
</gene>
<feature type="compositionally biased region" description="Acidic residues" evidence="1">
    <location>
        <begin position="250"/>
        <end position="265"/>
    </location>
</feature>
<reference evidence="2" key="1">
    <citation type="submission" date="2023-06" db="EMBL/GenBank/DDBJ databases">
        <authorList>
            <consortium name="Lawrence Berkeley National Laboratory"/>
            <person name="Ahrendt S."/>
            <person name="Sahu N."/>
            <person name="Indic B."/>
            <person name="Wong-Bajracharya J."/>
            <person name="Merenyi Z."/>
            <person name="Ke H.-M."/>
            <person name="Monk M."/>
            <person name="Kocsube S."/>
            <person name="Drula E."/>
            <person name="Lipzen A."/>
            <person name="Balint B."/>
            <person name="Henrissat B."/>
            <person name="Andreopoulos B."/>
            <person name="Martin F.M."/>
            <person name="Harder C.B."/>
            <person name="Rigling D."/>
            <person name="Ford K.L."/>
            <person name="Foster G.D."/>
            <person name="Pangilinan J."/>
            <person name="Papanicolaou A."/>
            <person name="Barry K."/>
            <person name="LaButti K."/>
            <person name="Viragh M."/>
            <person name="Koriabine M."/>
            <person name="Yan M."/>
            <person name="Riley R."/>
            <person name="Champramary S."/>
            <person name="Plett K.L."/>
            <person name="Tsai I.J."/>
            <person name="Slot J."/>
            <person name="Sipos G."/>
            <person name="Plett J."/>
            <person name="Nagy L.G."/>
            <person name="Grigoriev I.V."/>
        </authorList>
    </citation>
    <scope>NUCLEOTIDE SEQUENCE</scope>
    <source>
        <strain evidence="2">CCBAS 213</strain>
    </source>
</reference>
<dbReference type="Proteomes" id="UP001175211">
    <property type="component" value="Unassembled WGS sequence"/>
</dbReference>
<proteinExistence type="predicted"/>